<feature type="domain" description="HTH araC/xylS-type" evidence="5">
    <location>
        <begin position="387"/>
        <end position="485"/>
    </location>
</feature>
<gene>
    <name evidence="6" type="ORF">BJF92_21180</name>
</gene>
<dbReference type="AlphaFoldDB" id="A0A1Q9ANU0"/>
<dbReference type="PROSITE" id="PS01124">
    <property type="entry name" value="HTH_ARAC_FAMILY_2"/>
    <property type="match status" value="1"/>
</dbReference>
<dbReference type="SUPFAM" id="SSF46689">
    <property type="entry name" value="Homeodomain-like"/>
    <property type="match status" value="2"/>
</dbReference>
<proteinExistence type="predicted"/>
<dbReference type="InterPro" id="IPR018060">
    <property type="entry name" value="HTH_AraC"/>
</dbReference>
<dbReference type="PROSITE" id="PS00041">
    <property type="entry name" value="HTH_ARAC_FAMILY_1"/>
    <property type="match status" value="1"/>
</dbReference>
<dbReference type="InterPro" id="IPR050204">
    <property type="entry name" value="AraC_XylS_family_regulators"/>
</dbReference>
<keyword evidence="3" id="KW-0804">Transcription</keyword>
<name>A0A1Q9ANU0_9HYPH</name>
<dbReference type="Pfam" id="PF12833">
    <property type="entry name" value="HTH_18"/>
    <property type="match status" value="1"/>
</dbReference>
<accession>A0A1Q9ANU0</accession>
<dbReference type="RefSeq" id="WP_075633377.1">
    <property type="nucleotide sequence ID" value="NZ_MKIO01000020.1"/>
</dbReference>
<dbReference type="SMART" id="SM00342">
    <property type="entry name" value="HTH_ARAC"/>
    <property type="match status" value="1"/>
</dbReference>
<evidence type="ECO:0000256" key="4">
    <source>
        <dbReference type="SAM" id="MobiDB-lite"/>
    </source>
</evidence>
<dbReference type="STRING" id="1672749.BJF92_21180"/>
<dbReference type="GO" id="GO:0043565">
    <property type="term" value="F:sequence-specific DNA binding"/>
    <property type="evidence" value="ECO:0007669"/>
    <property type="project" value="InterPro"/>
</dbReference>
<dbReference type="GO" id="GO:0003700">
    <property type="term" value="F:DNA-binding transcription factor activity"/>
    <property type="evidence" value="ECO:0007669"/>
    <property type="project" value="InterPro"/>
</dbReference>
<dbReference type="Gene3D" id="3.40.50.880">
    <property type="match status" value="1"/>
</dbReference>
<keyword evidence="1" id="KW-0805">Transcription regulation</keyword>
<evidence type="ECO:0000313" key="6">
    <source>
        <dbReference type="EMBL" id="OLP57023.1"/>
    </source>
</evidence>
<dbReference type="InterPro" id="IPR009057">
    <property type="entry name" value="Homeodomain-like_sf"/>
</dbReference>
<dbReference type="SUPFAM" id="SSF52317">
    <property type="entry name" value="Class I glutamine amidotransferase-like"/>
    <property type="match status" value="1"/>
</dbReference>
<dbReference type="PANTHER" id="PTHR46796">
    <property type="entry name" value="HTH-TYPE TRANSCRIPTIONAL ACTIVATOR RHAS-RELATED"/>
    <property type="match status" value="1"/>
</dbReference>
<feature type="compositionally biased region" description="Basic and acidic residues" evidence="4">
    <location>
        <begin position="191"/>
        <end position="227"/>
    </location>
</feature>
<evidence type="ECO:0000256" key="3">
    <source>
        <dbReference type="ARBA" id="ARBA00023163"/>
    </source>
</evidence>
<evidence type="ECO:0000259" key="5">
    <source>
        <dbReference type="PROSITE" id="PS01124"/>
    </source>
</evidence>
<dbReference type="EMBL" id="MKIO01000020">
    <property type="protein sequence ID" value="OLP57023.1"/>
    <property type="molecule type" value="Genomic_DNA"/>
</dbReference>
<protein>
    <recommendedName>
        <fullName evidence="5">HTH araC/xylS-type domain-containing protein</fullName>
    </recommendedName>
</protein>
<keyword evidence="2" id="KW-0238">DNA-binding</keyword>
<sequence>MTDALSLPMIPDATDTAAAPLVLLPDRSVSPPLSELPFKPQPRAFAPPVSGLEGLLPLSVEIPRDSHGAAAPIPALDAADEPAAEDYVRWLEALWASRLVGEGDVRPTFTLGVLLWPGFSLFTLALLQEVLRLAGEAAPTAPPRLALLGPASEAAVPAAGIGLRLAADTPYVRPDDLDLLLVLAGPDTPERLATRRDRGGLPAREAVDTRGSDGAEAGREATGRHLSEAGPADSGEPIRHRDYLRVAAAAGLTVGGCGGGVRVLVEEGLLANRRFGLDQRLQADLHAAFPGLAIVPAEAVLDQGRMTSADGVAVLSVLLPLIRARLGHEAVARIEAGLRLPAPVSDFSPPGPQMAAAVVMDAERPVPARGQAESLPEARAIADPRIARAVVLIEARAGQNVSPSEMARAAGLSARQFSRLFRATLGMTPKHFILHTRLARARILVEQGMLSMAAIADQTGFADCAHFTTAFKARYGTAPRNLRPRRAPR</sequence>
<dbReference type="InterPro" id="IPR018062">
    <property type="entry name" value="HTH_AraC-typ_CS"/>
</dbReference>
<dbReference type="Gene3D" id="1.10.10.60">
    <property type="entry name" value="Homeodomain-like"/>
    <property type="match status" value="1"/>
</dbReference>
<evidence type="ECO:0000256" key="2">
    <source>
        <dbReference type="ARBA" id="ARBA00023125"/>
    </source>
</evidence>
<feature type="region of interest" description="Disordered" evidence="4">
    <location>
        <begin position="191"/>
        <end position="237"/>
    </location>
</feature>
<comment type="caution">
    <text evidence="6">The sequence shown here is derived from an EMBL/GenBank/DDBJ whole genome shotgun (WGS) entry which is preliminary data.</text>
</comment>
<dbReference type="Proteomes" id="UP000186143">
    <property type="component" value="Unassembled WGS sequence"/>
</dbReference>
<evidence type="ECO:0000313" key="7">
    <source>
        <dbReference type="Proteomes" id="UP000186143"/>
    </source>
</evidence>
<reference evidence="6 7" key="1">
    <citation type="submission" date="2016-09" db="EMBL/GenBank/DDBJ databases">
        <title>Rhizobium sp. nov., a novel species isolated from the rice rhizosphere.</title>
        <authorList>
            <person name="Zhao J."/>
            <person name="Zhang X."/>
        </authorList>
    </citation>
    <scope>NUCLEOTIDE SEQUENCE [LARGE SCALE GENOMIC DNA]</scope>
    <source>
        <strain evidence="6 7">MH17</strain>
    </source>
</reference>
<evidence type="ECO:0000256" key="1">
    <source>
        <dbReference type="ARBA" id="ARBA00023015"/>
    </source>
</evidence>
<dbReference type="InterPro" id="IPR029062">
    <property type="entry name" value="Class_I_gatase-like"/>
</dbReference>
<organism evidence="6 7">
    <name type="scientific">Xaviernesmea rhizosphaerae</name>
    <dbReference type="NCBI Taxonomy" id="1672749"/>
    <lineage>
        <taxon>Bacteria</taxon>
        <taxon>Pseudomonadati</taxon>
        <taxon>Pseudomonadota</taxon>
        <taxon>Alphaproteobacteria</taxon>
        <taxon>Hyphomicrobiales</taxon>
        <taxon>Rhizobiaceae</taxon>
        <taxon>Rhizobium/Agrobacterium group</taxon>
        <taxon>Xaviernesmea</taxon>
    </lineage>
</organism>
<dbReference type="OrthoDB" id="186587at2"/>